<proteinExistence type="inferred from homology"/>
<evidence type="ECO:0000256" key="3">
    <source>
        <dbReference type="ARBA" id="ARBA00022729"/>
    </source>
</evidence>
<evidence type="ECO:0000256" key="4">
    <source>
        <dbReference type="RuleBase" id="RU003744"/>
    </source>
</evidence>
<dbReference type="EMBL" id="CP157484">
    <property type="protein sequence ID" value="XBO38156.1"/>
    <property type="molecule type" value="Genomic_DNA"/>
</dbReference>
<protein>
    <submittedName>
        <fullName evidence="7">Transporter substrate-binding domain-containing protein</fullName>
    </submittedName>
</protein>
<feature type="signal peptide" evidence="5">
    <location>
        <begin position="1"/>
        <end position="23"/>
    </location>
</feature>
<dbReference type="Pfam" id="PF00497">
    <property type="entry name" value="SBP_bac_3"/>
    <property type="match status" value="1"/>
</dbReference>
<name>A0AAU7JD22_9HYPH</name>
<sequence>MKLNIIAALALVGAAVVASPAAAQQKVRFATEGAFRPWNWTEADGSLAGFEIDLYKDLCKRAELDCTIQSQAFEGAIPALNAGKYDAIISGMSATPKREEVVLFTIPYGSTGQSFAVSKTGSMKELPDTGQLFPLSTPANEAAAQAEIDKLKPVLKGKVMGVQTASIAASFVDKYLKGVVDVREYKTTEQHDLDLAAGRVDLIMASMAYLTTAASKQGNEDMAIKGPRFQGGVLGRGSSIGLRKGDEALKAKLDKAIMAANADGTIEKLSQKYFGYDVSVK</sequence>
<reference evidence="7" key="1">
    <citation type="submission" date="2024-05" db="EMBL/GenBank/DDBJ databases">
        <authorList>
            <person name="Kim S."/>
            <person name="Heo J."/>
            <person name="Choi H."/>
            <person name="Choi Y."/>
            <person name="Kwon S.-W."/>
            <person name="Kim Y."/>
        </authorList>
    </citation>
    <scope>NUCLEOTIDE SEQUENCE</scope>
    <source>
        <strain evidence="7">KACC 23698</strain>
    </source>
</reference>
<organism evidence="7">
    <name type="scientific">Alsobacter sp. KACC 23698</name>
    <dbReference type="NCBI Taxonomy" id="3149229"/>
    <lineage>
        <taxon>Bacteria</taxon>
        <taxon>Pseudomonadati</taxon>
        <taxon>Pseudomonadota</taxon>
        <taxon>Alphaproteobacteria</taxon>
        <taxon>Hyphomicrobiales</taxon>
        <taxon>Alsobacteraceae</taxon>
        <taxon>Alsobacter</taxon>
    </lineage>
</organism>
<dbReference type="PANTHER" id="PTHR35936:SF17">
    <property type="entry name" value="ARGININE-BINDING EXTRACELLULAR PROTEIN ARTP"/>
    <property type="match status" value="1"/>
</dbReference>
<accession>A0AAU7JD22</accession>
<evidence type="ECO:0000259" key="6">
    <source>
        <dbReference type="SMART" id="SM00062"/>
    </source>
</evidence>
<dbReference type="SUPFAM" id="SSF53850">
    <property type="entry name" value="Periplasmic binding protein-like II"/>
    <property type="match status" value="1"/>
</dbReference>
<dbReference type="Gene3D" id="3.40.190.10">
    <property type="entry name" value="Periplasmic binding protein-like II"/>
    <property type="match status" value="2"/>
</dbReference>
<comment type="similarity">
    <text evidence="2 4">Belongs to the bacterial solute-binding protein 3 family.</text>
</comment>
<dbReference type="PANTHER" id="PTHR35936">
    <property type="entry name" value="MEMBRANE-BOUND LYTIC MUREIN TRANSGLYCOSYLASE F"/>
    <property type="match status" value="1"/>
</dbReference>
<dbReference type="AlphaFoldDB" id="A0AAU7JD22"/>
<feature type="chain" id="PRO_5043817745" evidence="5">
    <location>
        <begin position="24"/>
        <end position="281"/>
    </location>
</feature>
<gene>
    <name evidence="7" type="ORF">ABEG18_20950</name>
</gene>
<evidence type="ECO:0000256" key="1">
    <source>
        <dbReference type="ARBA" id="ARBA00004196"/>
    </source>
</evidence>
<keyword evidence="3 5" id="KW-0732">Signal</keyword>
<dbReference type="PROSITE" id="PS01039">
    <property type="entry name" value="SBP_BACTERIAL_3"/>
    <property type="match status" value="1"/>
</dbReference>
<evidence type="ECO:0000256" key="5">
    <source>
        <dbReference type="SAM" id="SignalP"/>
    </source>
</evidence>
<dbReference type="SMART" id="SM00062">
    <property type="entry name" value="PBPb"/>
    <property type="match status" value="1"/>
</dbReference>
<feature type="domain" description="Solute-binding protein family 3/N-terminal" evidence="6">
    <location>
        <begin position="26"/>
        <end position="277"/>
    </location>
</feature>
<evidence type="ECO:0000313" key="7">
    <source>
        <dbReference type="EMBL" id="XBO38156.1"/>
    </source>
</evidence>
<comment type="subcellular location">
    <subcellularLocation>
        <location evidence="1">Cell envelope</location>
    </subcellularLocation>
</comment>
<dbReference type="RefSeq" id="WP_406854994.1">
    <property type="nucleotide sequence ID" value="NZ_CP157484.1"/>
</dbReference>
<dbReference type="InterPro" id="IPR018313">
    <property type="entry name" value="SBP_3_CS"/>
</dbReference>
<dbReference type="InterPro" id="IPR001638">
    <property type="entry name" value="Solute-binding_3/MltF_N"/>
</dbReference>
<evidence type="ECO:0000256" key="2">
    <source>
        <dbReference type="ARBA" id="ARBA00010333"/>
    </source>
</evidence>
<dbReference type="GO" id="GO:0030313">
    <property type="term" value="C:cell envelope"/>
    <property type="evidence" value="ECO:0007669"/>
    <property type="project" value="UniProtKB-SubCell"/>
</dbReference>